<reference evidence="2" key="2">
    <citation type="journal article" date="2021" name="PeerJ">
        <title>Extensive microbial diversity within the chicken gut microbiome revealed by metagenomics and culture.</title>
        <authorList>
            <person name="Gilroy R."/>
            <person name="Ravi A."/>
            <person name="Getino M."/>
            <person name="Pursley I."/>
            <person name="Horton D.L."/>
            <person name="Alikhan N.F."/>
            <person name="Baker D."/>
            <person name="Gharbi K."/>
            <person name="Hall N."/>
            <person name="Watson M."/>
            <person name="Adriaenssens E.M."/>
            <person name="Foster-Nyarko E."/>
            <person name="Jarju S."/>
            <person name="Secka A."/>
            <person name="Antonio M."/>
            <person name="Oren A."/>
            <person name="Chaudhuri R.R."/>
            <person name="La Ragione R."/>
            <person name="Hildebrand F."/>
            <person name="Pallen M.J."/>
        </authorList>
    </citation>
    <scope>NUCLEOTIDE SEQUENCE</scope>
    <source>
        <strain evidence="2">CHK190-19873</strain>
    </source>
</reference>
<evidence type="ECO:0000313" key="2">
    <source>
        <dbReference type="EMBL" id="HIS30871.1"/>
    </source>
</evidence>
<sequence>MKFDKLLEKKNQWLILLLVGLLAVVIALPSGEEQRDVQETETAVPAQTWEDGELEILERKLCGALESVDGVGKAEVMITMEATGKKTVEKDAQTTVRISGGTDQTSGTSSTEQSDSASTVYELDQDGSQTPYVTQETSMTIRGVLVVAQGGGDPVIVQNITEAVMALFGIEAHKIKVMKMS</sequence>
<feature type="region of interest" description="Disordered" evidence="1">
    <location>
        <begin position="95"/>
        <end position="127"/>
    </location>
</feature>
<gene>
    <name evidence="2" type="ORF">IAB44_04870</name>
</gene>
<feature type="compositionally biased region" description="Low complexity" evidence="1">
    <location>
        <begin position="99"/>
        <end position="119"/>
    </location>
</feature>
<reference evidence="2" key="1">
    <citation type="submission" date="2020-10" db="EMBL/GenBank/DDBJ databases">
        <authorList>
            <person name="Gilroy R."/>
        </authorList>
    </citation>
    <scope>NUCLEOTIDE SEQUENCE</scope>
    <source>
        <strain evidence="2">CHK190-19873</strain>
    </source>
</reference>
<accession>A0A9D1JJ73</accession>
<comment type="caution">
    <text evidence="2">The sequence shown here is derived from an EMBL/GenBank/DDBJ whole genome shotgun (WGS) entry which is preliminary data.</text>
</comment>
<name>A0A9D1JJ73_9FIRM</name>
<protein>
    <submittedName>
        <fullName evidence="2">Stage III sporulation protein AG</fullName>
    </submittedName>
</protein>
<evidence type="ECO:0000313" key="3">
    <source>
        <dbReference type="Proteomes" id="UP000823935"/>
    </source>
</evidence>
<dbReference type="Proteomes" id="UP000823935">
    <property type="component" value="Unassembled WGS sequence"/>
</dbReference>
<evidence type="ECO:0000256" key="1">
    <source>
        <dbReference type="SAM" id="MobiDB-lite"/>
    </source>
</evidence>
<proteinExistence type="predicted"/>
<dbReference type="EMBL" id="DVIQ01000024">
    <property type="protein sequence ID" value="HIS30871.1"/>
    <property type="molecule type" value="Genomic_DNA"/>
</dbReference>
<organism evidence="2 3">
    <name type="scientific">Candidatus Limivivens intestinipullorum</name>
    <dbReference type="NCBI Taxonomy" id="2840858"/>
    <lineage>
        <taxon>Bacteria</taxon>
        <taxon>Bacillati</taxon>
        <taxon>Bacillota</taxon>
        <taxon>Clostridia</taxon>
        <taxon>Lachnospirales</taxon>
        <taxon>Lachnospiraceae</taxon>
        <taxon>Lachnospiraceae incertae sedis</taxon>
        <taxon>Candidatus Limivivens</taxon>
    </lineage>
</organism>
<dbReference type="AlphaFoldDB" id="A0A9D1JJ73"/>